<dbReference type="InterPro" id="IPR011231">
    <property type="entry name" value="Phage_VT1-Sakai_H0018"/>
</dbReference>
<sequence length="121" mass="12146">MRNYVQPGDNIDIASAPYAVDSGEGVLVGSLFGVANSDALISTAVVISCVGVFDIAKNAADVFTVGAPVYFDITSKTARSHTDTDSNSVGDSEALIGVAIAAAGAGATTVRVRLGQPVTLA</sequence>
<dbReference type="AlphaFoldDB" id="A0A6I6MQ12"/>
<name>A0A6I6MQ12_9CAUL</name>
<organism evidence="1 2">
    <name type="scientific">Terricaulis silvestris</name>
    <dbReference type="NCBI Taxonomy" id="2686094"/>
    <lineage>
        <taxon>Bacteria</taxon>
        <taxon>Pseudomonadati</taxon>
        <taxon>Pseudomonadota</taxon>
        <taxon>Alphaproteobacteria</taxon>
        <taxon>Caulobacterales</taxon>
        <taxon>Caulobacteraceae</taxon>
        <taxon>Terricaulis</taxon>
    </lineage>
</organism>
<keyword evidence="2" id="KW-1185">Reference proteome</keyword>
<gene>
    <name evidence="1" type="ORF">DSM104635_01710</name>
</gene>
<dbReference type="KEGG" id="tsv:DSM104635_01710"/>
<dbReference type="Pfam" id="PF09956">
    <property type="entry name" value="Phage_cement_2"/>
    <property type="match status" value="1"/>
</dbReference>
<evidence type="ECO:0000313" key="2">
    <source>
        <dbReference type="Proteomes" id="UP000431269"/>
    </source>
</evidence>
<reference evidence="2" key="1">
    <citation type="submission" date="2019-12" db="EMBL/GenBank/DDBJ databases">
        <title>Complete genome of Terracaulis silvestris 0127_4.</title>
        <authorList>
            <person name="Vieira S."/>
            <person name="Riedel T."/>
            <person name="Sproer C."/>
            <person name="Pascual J."/>
            <person name="Boedeker C."/>
            <person name="Overmann J."/>
        </authorList>
    </citation>
    <scope>NUCLEOTIDE SEQUENCE [LARGE SCALE GENOMIC DNA]</scope>
    <source>
        <strain evidence="2">0127_4</strain>
    </source>
</reference>
<dbReference type="RefSeq" id="WP_158765779.1">
    <property type="nucleotide sequence ID" value="NZ_CP047045.1"/>
</dbReference>
<protein>
    <recommendedName>
        <fullName evidence="3">DUF2190 family protein</fullName>
    </recommendedName>
</protein>
<dbReference type="EMBL" id="CP047045">
    <property type="protein sequence ID" value="QGZ94877.1"/>
    <property type="molecule type" value="Genomic_DNA"/>
</dbReference>
<dbReference type="PIRSF" id="PIRSF030771">
    <property type="entry name" value="UCP030771"/>
    <property type="match status" value="1"/>
</dbReference>
<dbReference type="Proteomes" id="UP000431269">
    <property type="component" value="Chromosome"/>
</dbReference>
<evidence type="ECO:0008006" key="3">
    <source>
        <dbReference type="Google" id="ProtNLM"/>
    </source>
</evidence>
<accession>A0A6I6MQ12</accession>
<evidence type="ECO:0000313" key="1">
    <source>
        <dbReference type="EMBL" id="QGZ94877.1"/>
    </source>
</evidence>
<proteinExistence type="predicted"/>